<reference evidence="3" key="1">
    <citation type="journal article" date="2023" name="Mol. Phylogenet. Evol.">
        <title>Genome-scale phylogeny and comparative genomics of the fungal order Sordariales.</title>
        <authorList>
            <person name="Hensen N."/>
            <person name="Bonometti L."/>
            <person name="Westerberg I."/>
            <person name="Brannstrom I.O."/>
            <person name="Guillou S."/>
            <person name="Cros-Aarteil S."/>
            <person name="Calhoun S."/>
            <person name="Haridas S."/>
            <person name="Kuo A."/>
            <person name="Mondo S."/>
            <person name="Pangilinan J."/>
            <person name="Riley R."/>
            <person name="LaButti K."/>
            <person name="Andreopoulos B."/>
            <person name="Lipzen A."/>
            <person name="Chen C."/>
            <person name="Yan M."/>
            <person name="Daum C."/>
            <person name="Ng V."/>
            <person name="Clum A."/>
            <person name="Steindorff A."/>
            <person name="Ohm R.A."/>
            <person name="Martin F."/>
            <person name="Silar P."/>
            <person name="Natvig D.O."/>
            <person name="Lalanne C."/>
            <person name="Gautier V."/>
            <person name="Ament-Velasquez S.L."/>
            <person name="Kruys A."/>
            <person name="Hutchinson M.I."/>
            <person name="Powell A.J."/>
            <person name="Barry K."/>
            <person name="Miller A.N."/>
            <person name="Grigoriev I.V."/>
            <person name="Debuchy R."/>
            <person name="Gladieux P."/>
            <person name="Hiltunen Thoren M."/>
            <person name="Johannesson H."/>
        </authorList>
    </citation>
    <scope>NUCLEOTIDE SEQUENCE</scope>
    <source>
        <strain evidence="3">PSN309</strain>
    </source>
</reference>
<evidence type="ECO:0000313" key="4">
    <source>
        <dbReference type="Proteomes" id="UP001302126"/>
    </source>
</evidence>
<evidence type="ECO:0000313" key="3">
    <source>
        <dbReference type="EMBL" id="KAK4185823.1"/>
    </source>
</evidence>
<dbReference type="AlphaFoldDB" id="A0AAN6WPA8"/>
<sequence>MRLINAQTMVLDEFFDDDLPKYVILSHTWGKDEILYHDMGKTPPSTKSGYTKITTTCRLALEMDIPYVWVDTCCIDKTSSAELTESINSMFDWYARSTVCVVWLSDFEPDTEFKDGIDKCLWVFRGWTLQELIAPSTIIFYDKSWTYRGTKSELSQELSEATLAARRKTTRVEDEAYCLLGIMEVNMPLIYGEKAMAFRRLQEEIIKRSNDITVFAWNPICTEPTHGRHSHCSLLAPSPANFLHSGSIVAFNLRRYNPEFLLTNKGIRREECNSQFQDA</sequence>
<protein>
    <submittedName>
        <fullName evidence="3">Heterokaryon incompatibility protein-domain-containing protein</fullName>
    </submittedName>
</protein>
<comment type="caution">
    <text evidence="3">The sequence shown here is derived from an EMBL/GenBank/DDBJ whole genome shotgun (WGS) entry which is preliminary data.</text>
</comment>
<name>A0AAN6WPA8_9PEZI</name>
<dbReference type="InterPro" id="IPR058525">
    <property type="entry name" value="DUF8212"/>
</dbReference>
<dbReference type="Pfam" id="PF26640">
    <property type="entry name" value="DUF8212"/>
    <property type="match status" value="1"/>
</dbReference>
<accession>A0AAN6WPA8</accession>
<keyword evidence="4" id="KW-1185">Reference proteome</keyword>
<evidence type="ECO:0000259" key="2">
    <source>
        <dbReference type="Pfam" id="PF26640"/>
    </source>
</evidence>
<dbReference type="PANTHER" id="PTHR10622:SF12">
    <property type="entry name" value="HET DOMAIN-CONTAINING PROTEIN"/>
    <property type="match status" value="1"/>
</dbReference>
<dbReference type="Pfam" id="PF06985">
    <property type="entry name" value="HET"/>
    <property type="match status" value="1"/>
</dbReference>
<evidence type="ECO:0000259" key="1">
    <source>
        <dbReference type="Pfam" id="PF06985"/>
    </source>
</evidence>
<dbReference type="EMBL" id="MU864439">
    <property type="protein sequence ID" value="KAK4185823.1"/>
    <property type="molecule type" value="Genomic_DNA"/>
</dbReference>
<dbReference type="Proteomes" id="UP001302126">
    <property type="component" value="Unassembled WGS sequence"/>
</dbReference>
<organism evidence="3 4">
    <name type="scientific">Podospora australis</name>
    <dbReference type="NCBI Taxonomy" id="1536484"/>
    <lineage>
        <taxon>Eukaryota</taxon>
        <taxon>Fungi</taxon>
        <taxon>Dikarya</taxon>
        <taxon>Ascomycota</taxon>
        <taxon>Pezizomycotina</taxon>
        <taxon>Sordariomycetes</taxon>
        <taxon>Sordariomycetidae</taxon>
        <taxon>Sordariales</taxon>
        <taxon>Podosporaceae</taxon>
        <taxon>Podospora</taxon>
    </lineage>
</organism>
<feature type="domain" description="Heterokaryon incompatibility" evidence="1">
    <location>
        <begin position="22"/>
        <end position="111"/>
    </location>
</feature>
<feature type="domain" description="DUF8212" evidence="2">
    <location>
        <begin position="197"/>
        <end position="233"/>
    </location>
</feature>
<dbReference type="PANTHER" id="PTHR10622">
    <property type="entry name" value="HET DOMAIN-CONTAINING PROTEIN"/>
    <property type="match status" value="1"/>
</dbReference>
<reference evidence="3" key="2">
    <citation type="submission" date="2023-05" db="EMBL/GenBank/DDBJ databases">
        <authorList>
            <consortium name="Lawrence Berkeley National Laboratory"/>
            <person name="Steindorff A."/>
            <person name="Hensen N."/>
            <person name="Bonometti L."/>
            <person name="Westerberg I."/>
            <person name="Brannstrom I.O."/>
            <person name="Guillou S."/>
            <person name="Cros-Aarteil S."/>
            <person name="Calhoun S."/>
            <person name="Haridas S."/>
            <person name="Kuo A."/>
            <person name="Mondo S."/>
            <person name="Pangilinan J."/>
            <person name="Riley R."/>
            <person name="Labutti K."/>
            <person name="Andreopoulos B."/>
            <person name="Lipzen A."/>
            <person name="Chen C."/>
            <person name="Yanf M."/>
            <person name="Daum C."/>
            <person name="Ng V."/>
            <person name="Clum A."/>
            <person name="Ohm R."/>
            <person name="Martin F."/>
            <person name="Silar P."/>
            <person name="Natvig D."/>
            <person name="Lalanne C."/>
            <person name="Gautier V."/>
            <person name="Ament-Velasquez S.L."/>
            <person name="Kruys A."/>
            <person name="Hutchinson M.I."/>
            <person name="Powell A.J."/>
            <person name="Barry K."/>
            <person name="Miller A.N."/>
            <person name="Grigoriev I.V."/>
            <person name="Debuchy R."/>
            <person name="Gladieux P."/>
            <person name="Thoren M.H."/>
            <person name="Johannesson H."/>
        </authorList>
    </citation>
    <scope>NUCLEOTIDE SEQUENCE</scope>
    <source>
        <strain evidence="3">PSN309</strain>
    </source>
</reference>
<gene>
    <name evidence="3" type="ORF">QBC35DRAFT_524694</name>
</gene>
<proteinExistence type="predicted"/>
<dbReference type="InterPro" id="IPR010730">
    <property type="entry name" value="HET"/>
</dbReference>